<evidence type="ECO:0000313" key="2">
    <source>
        <dbReference type="EMBL" id="KAK4025419.1"/>
    </source>
</evidence>
<name>A0ABR0AK32_9CRUS</name>
<evidence type="ECO:0000256" key="1">
    <source>
        <dbReference type="SAM" id="MobiDB-lite"/>
    </source>
</evidence>
<dbReference type="EMBL" id="JAOYFB010000038">
    <property type="protein sequence ID" value="KAK4025419.1"/>
    <property type="molecule type" value="Genomic_DNA"/>
</dbReference>
<accession>A0ABR0AK32</accession>
<sequence length="148" mass="16698">MYNDILHLHLATVLYNQSHNTLLCYLNGQSRSQQLEPVNSHHTHTPTTSTARNLSTQSPKSPPVPISHLTDSDLGQGLRMKGIHLFPVTSFVKQMWGLIPSLQLPSQSDLDHVSTVKEIVKAEVLDVLEKSSLFAEYKEYHQFPRTRG</sequence>
<evidence type="ECO:0000313" key="3">
    <source>
        <dbReference type="Proteomes" id="UP001234178"/>
    </source>
</evidence>
<keyword evidence="3" id="KW-1185">Reference proteome</keyword>
<protein>
    <submittedName>
        <fullName evidence="2">Uncharacterized protein</fullName>
    </submittedName>
</protein>
<proteinExistence type="predicted"/>
<dbReference type="Proteomes" id="UP001234178">
    <property type="component" value="Unassembled WGS sequence"/>
</dbReference>
<feature type="region of interest" description="Disordered" evidence="1">
    <location>
        <begin position="35"/>
        <end position="67"/>
    </location>
</feature>
<organism evidence="2 3">
    <name type="scientific">Daphnia magna</name>
    <dbReference type="NCBI Taxonomy" id="35525"/>
    <lineage>
        <taxon>Eukaryota</taxon>
        <taxon>Metazoa</taxon>
        <taxon>Ecdysozoa</taxon>
        <taxon>Arthropoda</taxon>
        <taxon>Crustacea</taxon>
        <taxon>Branchiopoda</taxon>
        <taxon>Diplostraca</taxon>
        <taxon>Cladocera</taxon>
        <taxon>Anomopoda</taxon>
        <taxon>Daphniidae</taxon>
        <taxon>Daphnia</taxon>
    </lineage>
</organism>
<gene>
    <name evidence="2" type="ORF">OUZ56_014489</name>
</gene>
<comment type="caution">
    <text evidence="2">The sequence shown here is derived from an EMBL/GenBank/DDBJ whole genome shotgun (WGS) entry which is preliminary data.</text>
</comment>
<reference evidence="2 3" key="1">
    <citation type="journal article" date="2023" name="Nucleic Acids Res.">
        <title>The hologenome of Daphnia magna reveals possible DNA methylation and microbiome-mediated evolution of the host genome.</title>
        <authorList>
            <person name="Chaturvedi A."/>
            <person name="Li X."/>
            <person name="Dhandapani V."/>
            <person name="Marshall H."/>
            <person name="Kissane S."/>
            <person name="Cuenca-Cambronero M."/>
            <person name="Asole G."/>
            <person name="Calvet F."/>
            <person name="Ruiz-Romero M."/>
            <person name="Marangio P."/>
            <person name="Guigo R."/>
            <person name="Rago D."/>
            <person name="Mirbahai L."/>
            <person name="Eastwood N."/>
            <person name="Colbourne J.K."/>
            <person name="Zhou J."/>
            <person name="Mallon E."/>
            <person name="Orsini L."/>
        </authorList>
    </citation>
    <scope>NUCLEOTIDE SEQUENCE [LARGE SCALE GENOMIC DNA]</scope>
    <source>
        <strain evidence="2">LRV0_1</strain>
    </source>
</reference>